<proteinExistence type="inferred from homology"/>
<keyword evidence="6" id="KW-0282">Flagellum</keyword>
<keyword evidence="6" id="KW-0966">Cell projection</keyword>
<dbReference type="Proteomes" id="UP000625568">
    <property type="component" value="Chromosome 2"/>
</dbReference>
<keyword evidence="3 4" id="KW-0975">Bacterial flagellum</keyword>
<evidence type="ECO:0000256" key="3">
    <source>
        <dbReference type="ARBA" id="ARBA00023143"/>
    </source>
</evidence>
<reference evidence="6 7" key="1">
    <citation type="submission" date="2021-02" db="EMBL/GenBank/DDBJ databases">
        <title>FDA dAtabase for Regulatory Grade micrObial Sequences (FDA-ARGOS): Supporting development and validation of Infectious Disease Dx tests.</title>
        <authorList>
            <person name="Minogue T."/>
            <person name="Wolcott M."/>
            <person name="Wasieloski L."/>
            <person name="Aguilar W."/>
            <person name="Moore D."/>
            <person name="Jaissle J."/>
            <person name="Tallon L."/>
            <person name="Sadzewicz L."/>
            <person name="Zhao X."/>
            <person name="Boylan J."/>
            <person name="Ott S."/>
            <person name="Bowen H."/>
            <person name="Vavikolanu K."/>
            <person name="Mehta A."/>
            <person name="Aluvathingal J."/>
            <person name="Nadendla S."/>
            <person name="Yan Y."/>
            <person name="Sichtig H."/>
        </authorList>
    </citation>
    <scope>NUCLEOTIDE SEQUENCE [LARGE SCALE GENOMIC DNA]</scope>
    <source>
        <strain evidence="6 7">FDAARGOS_1272</strain>
    </source>
</reference>
<dbReference type="PANTHER" id="PTHR34653:SF1">
    <property type="entry name" value="FLAGELLAR HOOK-BASAL BODY COMPLEX PROTEIN FLIE"/>
    <property type="match status" value="1"/>
</dbReference>
<dbReference type="GO" id="GO:0071973">
    <property type="term" value="P:bacterial-type flagellum-dependent cell motility"/>
    <property type="evidence" value="ECO:0007669"/>
    <property type="project" value="InterPro"/>
</dbReference>
<keyword evidence="7" id="KW-1185">Reference proteome</keyword>
<dbReference type="GO" id="GO:0005198">
    <property type="term" value="F:structural molecule activity"/>
    <property type="evidence" value="ECO:0007669"/>
    <property type="project" value="InterPro"/>
</dbReference>
<sequence length="99" mass="10415">MLESIQSGQPDVGAVAGHPADTADAHAGGFADAMKHAIEQVDAQQRTASDKLAAVDRGDSDDLVSAVLESQQADLSFSMMVQVRNKVMSAFDDVIKMPV</sequence>
<dbReference type="EMBL" id="CP069483">
    <property type="protein sequence ID" value="QRO80763.1"/>
    <property type="molecule type" value="Genomic_DNA"/>
</dbReference>
<evidence type="ECO:0000256" key="1">
    <source>
        <dbReference type="ARBA" id="ARBA00004117"/>
    </source>
</evidence>
<comment type="subcellular location">
    <subcellularLocation>
        <location evidence="1 4">Bacterial flagellum basal body</location>
    </subcellularLocation>
</comment>
<dbReference type="InterPro" id="IPR001624">
    <property type="entry name" value="FliE"/>
</dbReference>
<dbReference type="GO" id="GO:0009425">
    <property type="term" value="C:bacterial-type flagellum basal body"/>
    <property type="evidence" value="ECO:0007669"/>
    <property type="project" value="UniProtKB-SubCell"/>
</dbReference>
<keyword evidence="6" id="KW-0969">Cilium</keyword>
<dbReference type="PANTHER" id="PTHR34653">
    <property type="match status" value="1"/>
</dbReference>
<organism evidence="6 7">
    <name type="scientific">Burkholderia dolosa</name>
    <dbReference type="NCBI Taxonomy" id="152500"/>
    <lineage>
        <taxon>Bacteria</taxon>
        <taxon>Pseudomonadati</taxon>
        <taxon>Pseudomonadota</taxon>
        <taxon>Betaproteobacteria</taxon>
        <taxon>Burkholderiales</taxon>
        <taxon>Burkholderiaceae</taxon>
        <taxon>Burkholderia</taxon>
        <taxon>Burkholderia cepacia complex</taxon>
    </lineage>
</organism>
<protein>
    <recommendedName>
        <fullName evidence="4">Flagellar hook-basal body complex protein FliE</fullName>
    </recommendedName>
</protein>
<evidence type="ECO:0000256" key="4">
    <source>
        <dbReference type="HAMAP-Rule" id="MF_00724"/>
    </source>
</evidence>
<evidence type="ECO:0000256" key="2">
    <source>
        <dbReference type="ARBA" id="ARBA00009272"/>
    </source>
</evidence>
<dbReference type="AlphaFoldDB" id="A0A892I676"/>
<dbReference type="GO" id="GO:0003774">
    <property type="term" value="F:cytoskeletal motor activity"/>
    <property type="evidence" value="ECO:0007669"/>
    <property type="project" value="InterPro"/>
</dbReference>
<dbReference type="HAMAP" id="MF_00724">
    <property type="entry name" value="FliE"/>
    <property type="match status" value="1"/>
</dbReference>
<accession>A0A892I676</accession>
<gene>
    <name evidence="4" type="primary">fliE</name>
    <name evidence="6" type="ORF">I6K02_20405</name>
</gene>
<dbReference type="Pfam" id="PF02049">
    <property type="entry name" value="FliE"/>
    <property type="match status" value="1"/>
</dbReference>
<feature type="region of interest" description="Disordered" evidence="5">
    <location>
        <begin position="1"/>
        <end position="28"/>
    </location>
</feature>
<evidence type="ECO:0000313" key="6">
    <source>
        <dbReference type="EMBL" id="QRO80763.1"/>
    </source>
</evidence>
<name>A0A892I676_9BURK</name>
<evidence type="ECO:0000256" key="5">
    <source>
        <dbReference type="SAM" id="MobiDB-lite"/>
    </source>
</evidence>
<comment type="similarity">
    <text evidence="2 4">Belongs to the FliE family.</text>
</comment>
<evidence type="ECO:0000313" key="7">
    <source>
        <dbReference type="Proteomes" id="UP000625568"/>
    </source>
</evidence>
<dbReference type="PRINTS" id="PR01006">
    <property type="entry name" value="FLGHOOKFLIE"/>
</dbReference>